<dbReference type="PANTHER" id="PTHR43280:SF28">
    <property type="entry name" value="HTH-TYPE TRANSCRIPTIONAL ACTIVATOR RHAS"/>
    <property type="match status" value="1"/>
</dbReference>
<evidence type="ECO:0000256" key="4">
    <source>
        <dbReference type="SAM" id="MobiDB-lite"/>
    </source>
</evidence>
<dbReference type="PANTHER" id="PTHR43280">
    <property type="entry name" value="ARAC-FAMILY TRANSCRIPTIONAL REGULATOR"/>
    <property type="match status" value="1"/>
</dbReference>
<evidence type="ECO:0000256" key="2">
    <source>
        <dbReference type="ARBA" id="ARBA00023125"/>
    </source>
</evidence>
<proteinExistence type="predicted"/>
<dbReference type="InterPro" id="IPR009057">
    <property type="entry name" value="Homeodomain-like_sf"/>
</dbReference>
<keyword evidence="2" id="KW-0238">DNA-binding</keyword>
<evidence type="ECO:0000313" key="7">
    <source>
        <dbReference type="Proteomes" id="UP000886780"/>
    </source>
</evidence>
<reference evidence="6" key="1">
    <citation type="journal article" date="2021" name="PeerJ">
        <title>Extensive microbial diversity within the chicken gut microbiome revealed by metagenomics and culture.</title>
        <authorList>
            <person name="Gilroy R."/>
            <person name="Ravi A."/>
            <person name="Getino M."/>
            <person name="Pursley I."/>
            <person name="Horton D.L."/>
            <person name="Alikhan N.F."/>
            <person name="Baker D."/>
            <person name="Gharbi K."/>
            <person name="Hall N."/>
            <person name="Watson M."/>
            <person name="Adriaenssens E.M."/>
            <person name="Foster-Nyarko E."/>
            <person name="Jarju S."/>
            <person name="Secka A."/>
            <person name="Antonio M."/>
            <person name="Oren A."/>
            <person name="Chaudhuri R.R."/>
            <person name="La Ragione R."/>
            <person name="Hildebrand F."/>
            <person name="Pallen M.J."/>
        </authorList>
    </citation>
    <scope>NUCLEOTIDE SEQUENCE</scope>
    <source>
        <strain evidence="6">ChiGjej4B4-12881</strain>
    </source>
</reference>
<dbReference type="InterPro" id="IPR020449">
    <property type="entry name" value="Tscrpt_reg_AraC-type_HTH"/>
</dbReference>
<dbReference type="SUPFAM" id="SSF46689">
    <property type="entry name" value="Homeodomain-like"/>
    <property type="match status" value="2"/>
</dbReference>
<dbReference type="SUPFAM" id="SSF51215">
    <property type="entry name" value="Regulatory protein AraC"/>
    <property type="match status" value="1"/>
</dbReference>
<dbReference type="PROSITE" id="PS01124">
    <property type="entry name" value="HTH_ARAC_FAMILY_2"/>
    <property type="match status" value="1"/>
</dbReference>
<evidence type="ECO:0000313" key="6">
    <source>
        <dbReference type="EMBL" id="HIX52852.1"/>
    </source>
</evidence>
<dbReference type="Pfam" id="PF02311">
    <property type="entry name" value="AraC_binding"/>
    <property type="match status" value="1"/>
</dbReference>
<gene>
    <name evidence="6" type="ORF">IAA28_08605</name>
</gene>
<evidence type="ECO:0000259" key="5">
    <source>
        <dbReference type="PROSITE" id="PS01124"/>
    </source>
</evidence>
<feature type="domain" description="HTH araC/xylS-type" evidence="5">
    <location>
        <begin position="181"/>
        <end position="279"/>
    </location>
</feature>
<dbReference type="Gene3D" id="1.10.10.60">
    <property type="entry name" value="Homeodomain-like"/>
    <property type="match status" value="2"/>
</dbReference>
<keyword evidence="3" id="KW-0804">Transcription</keyword>
<organism evidence="6 7">
    <name type="scientific">Candidatus Lachnoclostridium stercoripullorum</name>
    <dbReference type="NCBI Taxonomy" id="2838635"/>
    <lineage>
        <taxon>Bacteria</taxon>
        <taxon>Bacillati</taxon>
        <taxon>Bacillota</taxon>
        <taxon>Clostridia</taxon>
        <taxon>Lachnospirales</taxon>
        <taxon>Lachnospiraceae</taxon>
    </lineage>
</organism>
<evidence type="ECO:0000256" key="1">
    <source>
        <dbReference type="ARBA" id="ARBA00023015"/>
    </source>
</evidence>
<reference evidence="6" key="2">
    <citation type="submission" date="2021-04" db="EMBL/GenBank/DDBJ databases">
        <authorList>
            <person name="Gilroy R."/>
        </authorList>
    </citation>
    <scope>NUCLEOTIDE SEQUENCE</scope>
    <source>
        <strain evidence="6">ChiGjej4B4-12881</strain>
    </source>
</reference>
<dbReference type="Pfam" id="PF12833">
    <property type="entry name" value="HTH_18"/>
    <property type="match status" value="1"/>
</dbReference>
<dbReference type="SMART" id="SM00342">
    <property type="entry name" value="HTH_ARAC"/>
    <property type="match status" value="1"/>
</dbReference>
<dbReference type="PRINTS" id="PR00032">
    <property type="entry name" value="HTHARAC"/>
</dbReference>
<comment type="caution">
    <text evidence="6">The sequence shown here is derived from an EMBL/GenBank/DDBJ whole genome shotgun (WGS) entry which is preliminary data.</text>
</comment>
<dbReference type="EMBL" id="DXEU01000152">
    <property type="protein sequence ID" value="HIX52852.1"/>
    <property type="molecule type" value="Genomic_DNA"/>
</dbReference>
<dbReference type="AlphaFoldDB" id="A0A9D2AWJ9"/>
<dbReference type="GO" id="GO:0043565">
    <property type="term" value="F:sequence-specific DNA binding"/>
    <property type="evidence" value="ECO:0007669"/>
    <property type="project" value="InterPro"/>
</dbReference>
<feature type="region of interest" description="Disordered" evidence="4">
    <location>
        <begin position="275"/>
        <end position="299"/>
    </location>
</feature>
<dbReference type="GO" id="GO:0003700">
    <property type="term" value="F:DNA-binding transcription factor activity"/>
    <property type="evidence" value="ECO:0007669"/>
    <property type="project" value="InterPro"/>
</dbReference>
<name>A0A9D2AWJ9_9FIRM</name>
<dbReference type="InterPro" id="IPR018060">
    <property type="entry name" value="HTH_AraC"/>
</dbReference>
<protein>
    <submittedName>
        <fullName evidence="6">AraC family transcriptional regulator</fullName>
    </submittedName>
</protein>
<evidence type="ECO:0000256" key="3">
    <source>
        <dbReference type="ARBA" id="ARBA00023163"/>
    </source>
</evidence>
<accession>A0A9D2AWJ9</accession>
<dbReference type="InterPro" id="IPR003313">
    <property type="entry name" value="AraC-bd"/>
</dbReference>
<dbReference type="Proteomes" id="UP000886780">
    <property type="component" value="Unassembled WGS sequence"/>
</dbReference>
<keyword evidence="1" id="KW-0805">Transcription regulation</keyword>
<dbReference type="CDD" id="cd06986">
    <property type="entry name" value="cupin_MmsR-like_N"/>
    <property type="match status" value="1"/>
</dbReference>
<feature type="compositionally biased region" description="Polar residues" evidence="4">
    <location>
        <begin position="275"/>
        <end position="287"/>
    </location>
</feature>
<sequence length="299" mass="34462">MDKNYKFGIYQSDKNIDLTIFQYGWEHCAPLHSYGPAKRNHFLFHFIFSGKGYLSSNDSSGTTHLHRLEACQGFLISPNQVNTYYADENLPWEYAWVEFDGVKATEFLEMAGLGFDNPVYRLKKREQASLIRDELMTIIDNPGQSPIFQLGHLYLFFDSLIRCSAAAKPSQPGRMKNYYVMEAVSFIEQNYSRSITVEDIASFCNLNRNYLGKLFRKGTGQTLQHFLMYYRMNRASELLKFSDMSINEIGKLCGYPNQLHFSRAFKTIFGLSPSSWREQNSSLPQSSRRPRTDAGPGEE</sequence>
<dbReference type="InterPro" id="IPR037923">
    <property type="entry name" value="HTH-like"/>
</dbReference>